<dbReference type="OrthoDB" id="8687154at2"/>
<dbReference type="InterPro" id="IPR047525">
    <property type="entry name" value="TfoX-like"/>
</dbReference>
<reference evidence="3 4" key="1">
    <citation type="submission" date="2018-02" db="EMBL/GenBank/DDBJ databases">
        <title>Solimicrobium silvestre gen. nov., sp. nov., isolated from alpine forest soil.</title>
        <authorList>
            <person name="Margesin R."/>
            <person name="Albuquerque L."/>
            <person name="Zhang D.-C."/>
            <person name="Froufe H.J.C."/>
            <person name="Severino R."/>
            <person name="Roxo I."/>
            <person name="Egas C."/>
            <person name="Da Costa M.S."/>
        </authorList>
    </citation>
    <scope>NUCLEOTIDE SEQUENCE [LARGE SCALE GENOMIC DNA]</scope>
    <source>
        <strain evidence="3 4">S20-91</strain>
    </source>
</reference>
<dbReference type="Proteomes" id="UP000237839">
    <property type="component" value="Unassembled WGS sequence"/>
</dbReference>
<organism evidence="3 4">
    <name type="scientific">Solimicrobium silvestre</name>
    <dbReference type="NCBI Taxonomy" id="2099400"/>
    <lineage>
        <taxon>Bacteria</taxon>
        <taxon>Pseudomonadati</taxon>
        <taxon>Pseudomonadota</taxon>
        <taxon>Betaproteobacteria</taxon>
        <taxon>Burkholderiales</taxon>
        <taxon>Oxalobacteraceae</taxon>
        <taxon>Solimicrobium</taxon>
    </lineage>
</organism>
<dbReference type="EMBL" id="PUGF01000001">
    <property type="protein sequence ID" value="PRC94898.1"/>
    <property type="molecule type" value="Genomic_DNA"/>
</dbReference>
<dbReference type="Gene3D" id="3.30.1460.30">
    <property type="entry name" value="YgaC/TfoX-N like chaperone"/>
    <property type="match status" value="1"/>
</dbReference>
<gene>
    <name evidence="3" type="ORF">S2091_0093</name>
</gene>
<dbReference type="Pfam" id="PF04993">
    <property type="entry name" value="TfoX_N"/>
    <property type="match status" value="1"/>
</dbReference>
<protein>
    <submittedName>
        <fullName evidence="3">Regulator of competence-specific protein</fullName>
    </submittedName>
</protein>
<dbReference type="AlphaFoldDB" id="A0A2S9H4K7"/>
<comment type="caution">
    <text evidence="3">The sequence shown here is derived from an EMBL/GenBank/DDBJ whole genome shotgun (WGS) entry which is preliminary data.</text>
</comment>
<feature type="compositionally biased region" description="Basic residues" evidence="1">
    <location>
        <begin position="112"/>
        <end position="123"/>
    </location>
</feature>
<evidence type="ECO:0000259" key="2">
    <source>
        <dbReference type="Pfam" id="PF04993"/>
    </source>
</evidence>
<evidence type="ECO:0000313" key="4">
    <source>
        <dbReference type="Proteomes" id="UP000237839"/>
    </source>
</evidence>
<proteinExistence type="predicted"/>
<feature type="region of interest" description="Disordered" evidence="1">
    <location>
        <begin position="107"/>
        <end position="131"/>
    </location>
</feature>
<evidence type="ECO:0000256" key="1">
    <source>
        <dbReference type="SAM" id="MobiDB-lite"/>
    </source>
</evidence>
<evidence type="ECO:0000313" key="3">
    <source>
        <dbReference type="EMBL" id="PRC94898.1"/>
    </source>
</evidence>
<dbReference type="PANTHER" id="PTHR36121:SF1">
    <property type="entry name" value="PROTEIN SXY"/>
    <property type="match status" value="1"/>
</dbReference>
<dbReference type="SUPFAM" id="SSF159894">
    <property type="entry name" value="YgaC/TfoX-N like"/>
    <property type="match status" value="1"/>
</dbReference>
<dbReference type="InterPro" id="IPR007076">
    <property type="entry name" value="TfoX_N"/>
</dbReference>
<dbReference type="PANTHER" id="PTHR36121">
    <property type="entry name" value="PROTEIN SXY"/>
    <property type="match status" value="1"/>
</dbReference>
<dbReference type="RefSeq" id="WP_105529813.1">
    <property type="nucleotide sequence ID" value="NZ_PUGF01000001.1"/>
</dbReference>
<feature type="domain" description="TfoX N-terminal" evidence="2">
    <location>
        <begin position="11"/>
        <end position="103"/>
    </location>
</feature>
<sequence>MSSDFVAYVHELLAPLGNVRSKRMFGGVGIYINDLFCALIADDYLYFKGDDENEAEFIAVDCPPFTYEKEGQLFSMRYYRAPDEALDNPHEMSRWARLGLAAALRKAANPKAKAKKAQPKVSKKLSPTQLS</sequence>
<keyword evidence="4" id="KW-1185">Reference proteome</keyword>
<name>A0A2S9H4K7_9BURK</name>
<accession>A0A2S9H4K7</accession>